<evidence type="ECO:0008006" key="3">
    <source>
        <dbReference type="Google" id="ProtNLM"/>
    </source>
</evidence>
<dbReference type="RefSeq" id="WP_163672394.1">
    <property type="nucleotide sequence ID" value="NZ_AP022570.1"/>
</dbReference>
<dbReference type="Proteomes" id="UP000466785">
    <property type="component" value="Chromosome"/>
</dbReference>
<dbReference type="EMBL" id="AP022570">
    <property type="protein sequence ID" value="BBX49525.1"/>
    <property type="molecule type" value="Genomic_DNA"/>
</dbReference>
<keyword evidence="2" id="KW-1185">Reference proteome</keyword>
<sequence>MDGHAGRDPDTDPPELTAAVLADLQAGLLDDATAARVRRRARDDPEAARTLARFDAVRGELARLGTDASSAPDAPPDVTARVGAALRAASSTPVHRIARPSLSRPQRVAVVGSLLAATAAVVIGAVTLTRDPGPAFPAGPTASRITVAPEDFPIPESELRALLSAPAELGALTDPQRLASCLAGLGHSPGGPVLGARTDRVAGRPAVVLVLPDDVPGRATAVVVAPTCSADDTGLLARRSLNLS</sequence>
<dbReference type="KEGG" id="mpof:MPOR_05510"/>
<evidence type="ECO:0000313" key="2">
    <source>
        <dbReference type="Proteomes" id="UP000466785"/>
    </source>
</evidence>
<accession>A0A6N4V3L8</accession>
<proteinExistence type="predicted"/>
<gene>
    <name evidence="1" type="ORF">MPOR_05510</name>
</gene>
<name>A0A6N4V3L8_9MYCO</name>
<protein>
    <recommendedName>
        <fullName evidence="3">Anti-sigma-M factor RsmA</fullName>
    </recommendedName>
</protein>
<organism evidence="1 2">
    <name type="scientific">Mycolicibacterium poriferae</name>
    <dbReference type="NCBI Taxonomy" id="39694"/>
    <lineage>
        <taxon>Bacteria</taxon>
        <taxon>Bacillati</taxon>
        <taxon>Actinomycetota</taxon>
        <taxon>Actinomycetes</taxon>
        <taxon>Mycobacteriales</taxon>
        <taxon>Mycobacteriaceae</taxon>
        <taxon>Mycolicibacterium</taxon>
    </lineage>
</organism>
<evidence type="ECO:0000313" key="1">
    <source>
        <dbReference type="EMBL" id="BBX49525.1"/>
    </source>
</evidence>
<reference evidence="1 2" key="1">
    <citation type="journal article" date="2019" name="Emerg. Microbes Infect.">
        <title>Comprehensive subspecies identification of 175 nontuberculous mycobacteria species based on 7547 genomic profiles.</title>
        <authorList>
            <person name="Matsumoto Y."/>
            <person name="Kinjo T."/>
            <person name="Motooka D."/>
            <person name="Nabeya D."/>
            <person name="Jung N."/>
            <person name="Uechi K."/>
            <person name="Horii T."/>
            <person name="Iida T."/>
            <person name="Fujita J."/>
            <person name="Nakamura S."/>
        </authorList>
    </citation>
    <scope>NUCLEOTIDE SEQUENCE [LARGE SCALE GENOMIC DNA]</scope>
    <source>
        <strain evidence="1 2">JCM 12603</strain>
    </source>
</reference>
<dbReference type="AlphaFoldDB" id="A0A6N4V3L8"/>